<dbReference type="Proteomes" id="UP001501337">
    <property type="component" value="Unassembled WGS sequence"/>
</dbReference>
<proteinExistence type="predicted"/>
<evidence type="ECO:0000313" key="10">
    <source>
        <dbReference type="Proteomes" id="UP001501337"/>
    </source>
</evidence>
<accession>A0ABP7PLU5</accession>
<keyword evidence="10" id="KW-1185">Reference proteome</keyword>
<keyword evidence="2 7" id="KW-0349">Heme</keyword>
<dbReference type="PANTHER" id="PTHR30600">
    <property type="entry name" value="CYTOCHROME C PEROXIDASE-RELATED"/>
    <property type="match status" value="1"/>
</dbReference>
<evidence type="ECO:0000256" key="4">
    <source>
        <dbReference type="ARBA" id="ARBA00022729"/>
    </source>
</evidence>
<dbReference type="Gene3D" id="1.10.760.10">
    <property type="entry name" value="Cytochrome c-like domain"/>
    <property type="match status" value="2"/>
</dbReference>
<sequence>MAILSPSTCHFQLRVFMNSSRFKKSDQASLFSRINIFALFISFAAISACSSETEEPDRTAEVEARLQTVIEKYDVRAVDPTTLGAPSIDDPLSQLGKKLFFTKALSGEQDTACASCHHPSLGGGDDLSLPIGVDAVDPDLLGPGRRHQSSADHWDGGPTVPRNSPTVFNFVLYEKTVFHDGRIEAVEGGIRTPNSELGLADPNAGDSLAAAQARFPVTSAEEMRGFHFAANEGDDARLLLGKRLRGDSGELDAVAVQNWDAEFAAVFGHDVQPMVNYHRVAAAIAAYENSQLFIDNAWFRYLNGDQDALTLAAKRGAILFNTPAADGGAGCTTCHSGPAMTDESFHVLAMPQIGRGKGDDANLRGDHGRYRESHQPDDKYAFRTPSLLNVTETGPYGHSGAYADLESVVQHHLDPLTALENFDLSQLDEGIQSESLMYTAEESILQLERLRAEGKNNLPLVQLSEGEQADLMAFLQALTDPCVQSRECLSRWIPGPEDSDPDQLRLVAKDRNGELL</sequence>
<evidence type="ECO:0000313" key="9">
    <source>
        <dbReference type="EMBL" id="GAA3967553.1"/>
    </source>
</evidence>
<gene>
    <name evidence="9" type="ORF">GCM10022278_26640</name>
</gene>
<dbReference type="Pfam" id="PF03150">
    <property type="entry name" value="CCP_MauG"/>
    <property type="match status" value="1"/>
</dbReference>
<reference evidence="10" key="1">
    <citation type="journal article" date="2019" name="Int. J. Syst. Evol. Microbiol.">
        <title>The Global Catalogue of Microorganisms (GCM) 10K type strain sequencing project: providing services to taxonomists for standard genome sequencing and annotation.</title>
        <authorList>
            <consortium name="The Broad Institute Genomics Platform"/>
            <consortium name="The Broad Institute Genome Sequencing Center for Infectious Disease"/>
            <person name="Wu L."/>
            <person name="Ma J."/>
        </authorList>
    </citation>
    <scope>NUCLEOTIDE SEQUENCE [LARGE SCALE GENOMIC DNA]</scope>
    <source>
        <strain evidence="10">JCM 17555</strain>
    </source>
</reference>
<evidence type="ECO:0000259" key="8">
    <source>
        <dbReference type="PROSITE" id="PS51007"/>
    </source>
</evidence>
<evidence type="ECO:0000256" key="3">
    <source>
        <dbReference type="ARBA" id="ARBA00022723"/>
    </source>
</evidence>
<dbReference type="PANTHER" id="PTHR30600:SF10">
    <property type="entry name" value="BLL6722 PROTEIN"/>
    <property type="match status" value="1"/>
</dbReference>
<evidence type="ECO:0000256" key="6">
    <source>
        <dbReference type="ARBA" id="ARBA00023004"/>
    </source>
</evidence>
<dbReference type="InterPro" id="IPR009056">
    <property type="entry name" value="Cyt_c-like_dom"/>
</dbReference>
<dbReference type="InterPro" id="IPR051395">
    <property type="entry name" value="Cytochrome_c_Peroxidase/MauG"/>
</dbReference>
<feature type="domain" description="Cytochrome c" evidence="8">
    <location>
        <begin position="311"/>
        <end position="479"/>
    </location>
</feature>
<evidence type="ECO:0000256" key="1">
    <source>
        <dbReference type="ARBA" id="ARBA00004196"/>
    </source>
</evidence>
<evidence type="ECO:0000256" key="5">
    <source>
        <dbReference type="ARBA" id="ARBA00023002"/>
    </source>
</evidence>
<dbReference type="InterPro" id="IPR036909">
    <property type="entry name" value="Cyt_c-like_dom_sf"/>
</dbReference>
<dbReference type="EMBL" id="BAABBO010000011">
    <property type="protein sequence ID" value="GAA3967553.1"/>
    <property type="molecule type" value="Genomic_DNA"/>
</dbReference>
<dbReference type="InterPro" id="IPR004852">
    <property type="entry name" value="Di-haem_cyt_c_peroxidsae"/>
</dbReference>
<organism evidence="9 10">
    <name type="scientific">Allohahella marinimesophila</name>
    <dbReference type="NCBI Taxonomy" id="1054972"/>
    <lineage>
        <taxon>Bacteria</taxon>
        <taxon>Pseudomonadati</taxon>
        <taxon>Pseudomonadota</taxon>
        <taxon>Gammaproteobacteria</taxon>
        <taxon>Oceanospirillales</taxon>
        <taxon>Hahellaceae</taxon>
        <taxon>Allohahella</taxon>
    </lineage>
</organism>
<protein>
    <recommendedName>
        <fullName evidence="8">Cytochrome c domain-containing protein</fullName>
    </recommendedName>
</protein>
<feature type="domain" description="Cytochrome c" evidence="8">
    <location>
        <begin position="91"/>
        <end position="244"/>
    </location>
</feature>
<comment type="subcellular location">
    <subcellularLocation>
        <location evidence="1">Cell envelope</location>
    </subcellularLocation>
</comment>
<name>A0ABP7PLU5_9GAMM</name>
<dbReference type="SUPFAM" id="SSF46626">
    <property type="entry name" value="Cytochrome c"/>
    <property type="match status" value="2"/>
</dbReference>
<keyword evidence="4" id="KW-0732">Signal</keyword>
<evidence type="ECO:0000256" key="7">
    <source>
        <dbReference type="PROSITE-ProRule" id="PRU00433"/>
    </source>
</evidence>
<dbReference type="PROSITE" id="PS51007">
    <property type="entry name" value="CYTC"/>
    <property type="match status" value="2"/>
</dbReference>
<keyword evidence="6 7" id="KW-0408">Iron</keyword>
<keyword evidence="3 7" id="KW-0479">Metal-binding</keyword>
<comment type="caution">
    <text evidence="9">The sequence shown here is derived from an EMBL/GenBank/DDBJ whole genome shotgun (WGS) entry which is preliminary data.</text>
</comment>
<evidence type="ECO:0000256" key="2">
    <source>
        <dbReference type="ARBA" id="ARBA00022617"/>
    </source>
</evidence>
<keyword evidence="5" id="KW-0560">Oxidoreductase</keyword>